<dbReference type="EC" id="2.4.1.-" evidence="11"/>
<evidence type="ECO:0000256" key="6">
    <source>
        <dbReference type="ARBA" id="ARBA00022692"/>
    </source>
</evidence>
<dbReference type="Proteomes" id="UP001152320">
    <property type="component" value="Chromosome 23"/>
</dbReference>
<evidence type="ECO:0000256" key="9">
    <source>
        <dbReference type="ARBA" id="ARBA00023136"/>
    </source>
</evidence>
<feature type="domain" description="Fucosyltransferase N-terminal" evidence="13">
    <location>
        <begin position="132"/>
        <end position="234"/>
    </location>
</feature>
<comment type="subcellular location">
    <subcellularLocation>
        <location evidence="11">Golgi apparatus</location>
        <location evidence="11">Golgi stack membrane</location>
        <topology evidence="11">Single-pass type II membrane protein</topology>
    </subcellularLocation>
    <subcellularLocation>
        <location evidence="1">Membrane</location>
        <topology evidence="1">Single-pass membrane protein</topology>
    </subcellularLocation>
</comment>
<accession>A0A9Q0YFF6</accession>
<comment type="pathway">
    <text evidence="2">Protein modification; protein glycosylation.</text>
</comment>
<comment type="caution">
    <text evidence="14">The sequence shown here is derived from an EMBL/GenBank/DDBJ whole genome shotgun (WGS) entry which is preliminary data.</text>
</comment>
<dbReference type="Pfam" id="PF17039">
    <property type="entry name" value="Glyco_tran_10_N"/>
    <property type="match status" value="1"/>
</dbReference>
<keyword evidence="7" id="KW-0735">Signal-anchor</keyword>
<keyword evidence="15" id="KW-1185">Reference proteome</keyword>
<evidence type="ECO:0000256" key="10">
    <source>
        <dbReference type="ARBA" id="ARBA00023180"/>
    </source>
</evidence>
<keyword evidence="6 11" id="KW-0812">Transmembrane</keyword>
<evidence type="ECO:0000256" key="7">
    <source>
        <dbReference type="ARBA" id="ARBA00022968"/>
    </source>
</evidence>
<name>A0A9Q0YFF6_HOLLE</name>
<keyword evidence="11" id="KW-0333">Golgi apparatus</keyword>
<dbReference type="AlphaFoldDB" id="A0A9Q0YFF6"/>
<dbReference type="GO" id="GO:0046920">
    <property type="term" value="F:alpha-(1-&gt;3)-fucosyltransferase activity"/>
    <property type="evidence" value="ECO:0007669"/>
    <property type="project" value="TreeGrafter"/>
</dbReference>
<protein>
    <recommendedName>
        <fullName evidence="11">Fucosyltransferase</fullName>
        <ecNumber evidence="11">2.4.1.-</ecNumber>
    </recommendedName>
</protein>
<dbReference type="InterPro" id="IPR001503">
    <property type="entry name" value="Glyco_trans_10"/>
</dbReference>
<proteinExistence type="inferred from homology"/>
<dbReference type="PANTHER" id="PTHR11929:SF145">
    <property type="entry name" value="ALPHA-(1,3)-FUCOSYLTRANSFERASE FUT-1"/>
    <property type="match status" value="1"/>
</dbReference>
<keyword evidence="9 11" id="KW-0472">Membrane</keyword>
<dbReference type="InterPro" id="IPR055270">
    <property type="entry name" value="Glyco_tran_10_C"/>
</dbReference>
<evidence type="ECO:0000313" key="14">
    <source>
        <dbReference type="EMBL" id="KAJ8019499.1"/>
    </source>
</evidence>
<evidence type="ECO:0000256" key="8">
    <source>
        <dbReference type="ARBA" id="ARBA00022989"/>
    </source>
</evidence>
<dbReference type="Pfam" id="PF00852">
    <property type="entry name" value="Glyco_transf_10"/>
    <property type="match status" value="1"/>
</dbReference>
<gene>
    <name evidence="14" type="ORF">HOLleu_41122</name>
</gene>
<dbReference type="SUPFAM" id="SSF53756">
    <property type="entry name" value="UDP-Glycosyltransferase/glycogen phosphorylase"/>
    <property type="match status" value="1"/>
</dbReference>
<dbReference type="OrthoDB" id="427096at2759"/>
<organism evidence="14 15">
    <name type="scientific">Holothuria leucospilota</name>
    <name type="common">Black long sea cucumber</name>
    <name type="synonym">Mertensiothuria leucospilota</name>
    <dbReference type="NCBI Taxonomy" id="206669"/>
    <lineage>
        <taxon>Eukaryota</taxon>
        <taxon>Metazoa</taxon>
        <taxon>Echinodermata</taxon>
        <taxon>Eleutherozoa</taxon>
        <taxon>Echinozoa</taxon>
        <taxon>Holothuroidea</taxon>
        <taxon>Aspidochirotacea</taxon>
        <taxon>Aspidochirotida</taxon>
        <taxon>Holothuriidae</taxon>
        <taxon>Holothuria</taxon>
    </lineage>
</organism>
<dbReference type="GO" id="GO:0032580">
    <property type="term" value="C:Golgi cisterna membrane"/>
    <property type="evidence" value="ECO:0007669"/>
    <property type="project" value="UniProtKB-SubCell"/>
</dbReference>
<reference evidence="14" key="1">
    <citation type="submission" date="2021-10" db="EMBL/GenBank/DDBJ databases">
        <title>Tropical sea cucumber genome reveals ecological adaptation and Cuvierian tubules defense mechanism.</title>
        <authorList>
            <person name="Chen T."/>
        </authorList>
    </citation>
    <scope>NUCLEOTIDE SEQUENCE</scope>
    <source>
        <strain evidence="14">Nanhai2018</strain>
        <tissue evidence="14">Muscle</tissue>
    </source>
</reference>
<evidence type="ECO:0000256" key="2">
    <source>
        <dbReference type="ARBA" id="ARBA00004922"/>
    </source>
</evidence>
<dbReference type="InterPro" id="IPR031481">
    <property type="entry name" value="Glyco_tran_10_N"/>
</dbReference>
<keyword evidence="4 11" id="KW-0328">Glycosyltransferase</keyword>
<evidence type="ECO:0000259" key="12">
    <source>
        <dbReference type="Pfam" id="PF00852"/>
    </source>
</evidence>
<feature type="transmembrane region" description="Helical" evidence="11">
    <location>
        <begin position="6"/>
        <end position="26"/>
    </location>
</feature>
<dbReference type="FunFam" id="3.40.50.11660:FF:000010">
    <property type="entry name" value="Uncharacterized protein"/>
    <property type="match status" value="1"/>
</dbReference>
<comment type="similarity">
    <text evidence="3 11">Belongs to the glycosyltransferase 10 family.</text>
</comment>
<feature type="domain" description="Fucosyltransferase C-terminal" evidence="12">
    <location>
        <begin position="254"/>
        <end position="426"/>
    </location>
</feature>
<evidence type="ECO:0000256" key="5">
    <source>
        <dbReference type="ARBA" id="ARBA00022679"/>
    </source>
</evidence>
<dbReference type="EMBL" id="JAIZAY010000023">
    <property type="protein sequence ID" value="KAJ8019499.1"/>
    <property type="molecule type" value="Genomic_DNA"/>
</dbReference>
<keyword evidence="5 11" id="KW-0808">Transferase</keyword>
<evidence type="ECO:0000259" key="13">
    <source>
        <dbReference type="Pfam" id="PF17039"/>
    </source>
</evidence>
<evidence type="ECO:0000256" key="11">
    <source>
        <dbReference type="RuleBase" id="RU003832"/>
    </source>
</evidence>
<evidence type="ECO:0000313" key="15">
    <source>
        <dbReference type="Proteomes" id="UP001152320"/>
    </source>
</evidence>
<evidence type="ECO:0000256" key="1">
    <source>
        <dbReference type="ARBA" id="ARBA00004167"/>
    </source>
</evidence>
<evidence type="ECO:0000256" key="3">
    <source>
        <dbReference type="ARBA" id="ARBA00008919"/>
    </source>
</evidence>
<dbReference type="Gene3D" id="3.40.50.11660">
    <property type="entry name" value="Glycosyl transferase family 10, C-terminal domain"/>
    <property type="match status" value="1"/>
</dbReference>
<evidence type="ECO:0000256" key="4">
    <source>
        <dbReference type="ARBA" id="ARBA00022676"/>
    </source>
</evidence>
<keyword evidence="8 11" id="KW-1133">Transmembrane helix</keyword>
<sequence length="457" mass="53187">MNSNNVRYTAIVATITFFLLTCLYYTKEFGEGGQYIRLVPPPVTFNRKKTTASQNHSSKVRQWLQKPAEISFNQTENKYGGSTQTKFSLSEQSKSDAADRIVYYKANESFADTESAAQSNHGSTCVKQIQFWGKINLKLAGGEYDCPAENCKARFVQSQSYEKFQTSHIVILHHKGSWTWEELERYRPTGQMWIYMTKESPLHSRKFKSPDPERLTFNWTLTYRSDSDFVIPYGRYTEDIPEVPADDNRNWATGKTRLIAWMASNCGVTSWGRTKFVNSLKKLIEVDTYGACGTLKCPRNEKCDEILSSHKFYLALENSQCEDYITEKFWRNAFGHHLVPIVYGTTREDYEKVAPPHSFIHLSDFSNMTSLVDYIKYLDKNDTAYNEYFQWKKKGSTEWFREVEGPMKSILCDMIRRLKELDNLEQVRARRNNMMVNVNSWKSSACNRRQSIWSSKL</sequence>
<dbReference type="PANTHER" id="PTHR11929">
    <property type="entry name" value="ALPHA- 1,3 -FUCOSYLTRANSFERASE"/>
    <property type="match status" value="1"/>
</dbReference>
<dbReference type="InterPro" id="IPR038577">
    <property type="entry name" value="GT10-like_C_sf"/>
</dbReference>
<keyword evidence="10" id="KW-0325">Glycoprotein</keyword>